<keyword evidence="2" id="KW-0732">Signal</keyword>
<keyword evidence="1" id="KW-1133">Transmembrane helix</keyword>
<comment type="caution">
    <text evidence="3">The sequence shown here is derived from an EMBL/GenBank/DDBJ whole genome shotgun (WGS) entry which is preliminary data.</text>
</comment>
<evidence type="ECO:0000313" key="3">
    <source>
        <dbReference type="EMBL" id="CAL4059385.1"/>
    </source>
</evidence>
<dbReference type="EMBL" id="CAXKWB010000114">
    <property type="protein sequence ID" value="CAL4059385.1"/>
    <property type="molecule type" value="Genomic_DNA"/>
</dbReference>
<dbReference type="SUPFAM" id="SSF57302">
    <property type="entry name" value="Snake toxin-like"/>
    <property type="match status" value="1"/>
</dbReference>
<accession>A0AAV2PHC3</accession>
<dbReference type="AlphaFoldDB" id="A0AAV2PHC3"/>
<keyword evidence="4" id="KW-1185">Reference proteome</keyword>
<evidence type="ECO:0000256" key="2">
    <source>
        <dbReference type="SAM" id="SignalP"/>
    </source>
</evidence>
<dbReference type="PROSITE" id="PS51257">
    <property type="entry name" value="PROKAR_LIPOPROTEIN"/>
    <property type="match status" value="1"/>
</dbReference>
<sequence length="131" mass="14657">MNVRNIYLLTRFILMLQIHSAMSSISCYRCSGKFCAEYDGTEECKRDVKHCLKRITTSKVTDVEGNYYSCGHVMPEDFVDGCYPKAVSQPSDRTSTMECVCSGDLCNSANLLLHGVPSYMTIVICIAVLFI</sequence>
<name>A0AAV2PHC3_MEGNR</name>
<reference evidence="3 4" key="1">
    <citation type="submission" date="2024-05" db="EMBL/GenBank/DDBJ databases">
        <authorList>
            <person name="Wallberg A."/>
        </authorList>
    </citation>
    <scope>NUCLEOTIDE SEQUENCE [LARGE SCALE GENOMIC DNA]</scope>
</reference>
<keyword evidence="1" id="KW-0812">Transmembrane</keyword>
<organism evidence="3 4">
    <name type="scientific">Meganyctiphanes norvegica</name>
    <name type="common">Northern krill</name>
    <name type="synonym">Thysanopoda norvegica</name>
    <dbReference type="NCBI Taxonomy" id="48144"/>
    <lineage>
        <taxon>Eukaryota</taxon>
        <taxon>Metazoa</taxon>
        <taxon>Ecdysozoa</taxon>
        <taxon>Arthropoda</taxon>
        <taxon>Crustacea</taxon>
        <taxon>Multicrustacea</taxon>
        <taxon>Malacostraca</taxon>
        <taxon>Eumalacostraca</taxon>
        <taxon>Eucarida</taxon>
        <taxon>Euphausiacea</taxon>
        <taxon>Euphausiidae</taxon>
        <taxon>Meganyctiphanes</taxon>
    </lineage>
</organism>
<evidence type="ECO:0000256" key="1">
    <source>
        <dbReference type="SAM" id="Phobius"/>
    </source>
</evidence>
<feature type="signal peptide" evidence="2">
    <location>
        <begin position="1"/>
        <end position="23"/>
    </location>
</feature>
<proteinExistence type="predicted"/>
<feature type="chain" id="PRO_5043573206" description="Protein sleepless" evidence="2">
    <location>
        <begin position="24"/>
        <end position="131"/>
    </location>
</feature>
<protein>
    <recommendedName>
        <fullName evidence="5">Protein sleepless</fullName>
    </recommendedName>
</protein>
<dbReference type="Proteomes" id="UP001497623">
    <property type="component" value="Unassembled WGS sequence"/>
</dbReference>
<dbReference type="InterPro" id="IPR045860">
    <property type="entry name" value="Snake_toxin-like_sf"/>
</dbReference>
<gene>
    <name evidence="3" type="ORF">MNOR_LOCUS507</name>
</gene>
<evidence type="ECO:0008006" key="5">
    <source>
        <dbReference type="Google" id="ProtNLM"/>
    </source>
</evidence>
<evidence type="ECO:0000313" key="4">
    <source>
        <dbReference type="Proteomes" id="UP001497623"/>
    </source>
</evidence>
<feature type="transmembrane region" description="Helical" evidence="1">
    <location>
        <begin position="111"/>
        <end position="130"/>
    </location>
</feature>
<keyword evidence="1" id="KW-0472">Membrane</keyword>